<gene>
    <name evidence="2" type="ORF">TCM_009682</name>
</gene>
<keyword evidence="1" id="KW-0812">Transmembrane</keyword>
<feature type="transmembrane region" description="Helical" evidence="1">
    <location>
        <begin position="20"/>
        <end position="43"/>
    </location>
</feature>
<reference evidence="2 3" key="1">
    <citation type="journal article" date="2013" name="Genome Biol.">
        <title>The genome sequence of the most widely cultivated cacao type and its use to identify candidate genes regulating pod color.</title>
        <authorList>
            <person name="Motamayor J.C."/>
            <person name="Mockaitis K."/>
            <person name="Schmutz J."/>
            <person name="Haiminen N."/>
            <person name="Iii D.L."/>
            <person name="Cornejo O."/>
            <person name="Findley S.D."/>
            <person name="Zheng P."/>
            <person name="Utro F."/>
            <person name="Royaert S."/>
            <person name="Saski C."/>
            <person name="Jenkins J."/>
            <person name="Podicheti R."/>
            <person name="Zhao M."/>
            <person name="Scheffler B.E."/>
            <person name="Stack J.C."/>
            <person name="Feltus F.A."/>
            <person name="Mustiga G.M."/>
            <person name="Amores F."/>
            <person name="Phillips W."/>
            <person name="Marelli J.P."/>
            <person name="May G.D."/>
            <person name="Shapiro H."/>
            <person name="Ma J."/>
            <person name="Bustamante C.D."/>
            <person name="Schnell R.J."/>
            <person name="Main D."/>
            <person name="Gilbert D."/>
            <person name="Parida L."/>
            <person name="Kuhn D.N."/>
        </authorList>
    </citation>
    <scope>NUCLEOTIDE SEQUENCE [LARGE SCALE GENOMIC DNA]</scope>
    <source>
        <strain evidence="3">cv. Matina 1-6</strain>
    </source>
</reference>
<dbReference type="Proteomes" id="UP000026915">
    <property type="component" value="Chromosome 2"/>
</dbReference>
<dbReference type="Gramene" id="EOY00134">
    <property type="protein sequence ID" value="EOY00134"/>
    <property type="gene ID" value="TCM_009682"/>
</dbReference>
<dbReference type="EMBL" id="CM001880">
    <property type="protein sequence ID" value="EOY00134.1"/>
    <property type="molecule type" value="Genomic_DNA"/>
</dbReference>
<keyword evidence="1" id="KW-0472">Membrane</keyword>
<organism evidence="2 3">
    <name type="scientific">Theobroma cacao</name>
    <name type="common">Cacao</name>
    <name type="synonym">Cocoa</name>
    <dbReference type="NCBI Taxonomy" id="3641"/>
    <lineage>
        <taxon>Eukaryota</taxon>
        <taxon>Viridiplantae</taxon>
        <taxon>Streptophyta</taxon>
        <taxon>Embryophyta</taxon>
        <taxon>Tracheophyta</taxon>
        <taxon>Spermatophyta</taxon>
        <taxon>Magnoliopsida</taxon>
        <taxon>eudicotyledons</taxon>
        <taxon>Gunneridae</taxon>
        <taxon>Pentapetalae</taxon>
        <taxon>rosids</taxon>
        <taxon>malvids</taxon>
        <taxon>Malvales</taxon>
        <taxon>Malvaceae</taxon>
        <taxon>Byttnerioideae</taxon>
        <taxon>Theobroma</taxon>
    </lineage>
</organism>
<evidence type="ECO:0000313" key="3">
    <source>
        <dbReference type="Proteomes" id="UP000026915"/>
    </source>
</evidence>
<protein>
    <submittedName>
        <fullName evidence="2">Uncharacterized protein</fullName>
    </submittedName>
</protein>
<evidence type="ECO:0000256" key="1">
    <source>
        <dbReference type="SAM" id="Phobius"/>
    </source>
</evidence>
<name>A0A061ECY7_THECC</name>
<dbReference type="HOGENOM" id="CLU_2610837_0_0_1"/>
<keyword evidence="3" id="KW-1185">Reference proteome</keyword>
<dbReference type="AlphaFoldDB" id="A0A061ECY7"/>
<keyword evidence="1" id="KW-1133">Transmembrane helix</keyword>
<accession>A0A061ECY7</accession>
<sequence>MNKIMGEFVVSRSTTMAPPFRLRHLATVQMVVTFFILYFMFFLEPLSSVYRLNDSVLLFWAFSYGGWSPPSTITRCLIE</sequence>
<evidence type="ECO:0000313" key="2">
    <source>
        <dbReference type="EMBL" id="EOY00134.1"/>
    </source>
</evidence>
<dbReference type="InParanoid" id="A0A061ECY7"/>
<proteinExistence type="predicted"/>